<evidence type="ECO:0000313" key="8">
    <source>
        <dbReference type="EMBL" id="MBS7528684.1"/>
    </source>
</evidence>
<evidence type="ECO:0000256" key="3">
    <source>
        <dbReference type="ARBA" id="ARBA00022670"/>
    </source>
</evidence>
<sequence>MYPKALRQGDTVAVLCPSTPTFREKVDKAEIGLKRLGLKPLMMPSCYAYHGHLAGRDSLRLKDLHDAFRSPDINGIINLKGGSGATRLLASLDYDLIAQNPKVFIGYSDITALHTAIHQMTGLVTYHGPMATSDIFINDENCDEYSLNSFKANIMTPGGYHGLLTNPPGESFSIFSEGICEGELIGGNLSLLTQTLGSPYEVDTKGKILFLEDVDEPIYKIDKMLTALALAGKFRDCHGILFGTFSGCKPEYKKSYGGEDLSLETVIEEVVVPWQKPILANLRAGHNFPQPTLAIGGKIQMNTYEKKLIFL</sequence>
<reference evidence="8 9" key="1">
    <citation type="submission" date="2021-05" db="EMBL/GenBank/DDBJ databases">
        <title>Fusibacter ferrireducens sp. nov., an anaerobic, sulfur- and Fe-reducing bacterium isolated from the mangrove sediment.</title>
        <authorList>
            <person name="Qiu D."/>
        </authorList>
    </citation>
    <scope>NUCLEOTIDE SEQUENCE [LARGE SCALE GENOMIC DNA]</scope>
    <source>
        <strain evidence="8 9">DSM 12116</strain>
    </source>
</reference>
<dbReference type="Pfam" id="PF17676">
    <property type="entry name" value="Peptidase_S66C"/>
    <property type="match status" value="1"/>
</dbReference>
<keyword evidence="9" id="KW-1185">Reference proteome</keyword>
<protein>
    <submittedName>
        <fullName evidence="8">LD-carboxypeptidase</fullName>
    </submittedName>
</protein>
<gene>
    <name evidence="8" type="ORF">KHM83_18605</name>
</gene>
<organism evidence="8 9">
    <name type="scientific">Fusibacter paucivorans</name>
    <dbReference type="NCBI Taxonomy" id="76009"/>
    <lineage>
        <taxon>Bacteria</taxon>
        <taxon>Bacillati</taxon>
        <taxon>Bacillota</taxon>
        <taxon>Clostridia</taxon>
        <taxon>Eubacteriales</taxon>
        <taxon>Eubacteriales Family XII. Incertae Sedis</taxon>
        <taxon>Fusibacter</taxon>
    </lineage>
</organism>
<dbReference type="PANTHER" id="PTHR30237">
    <property type="entry name" value="MURAMOYLTETRAPEPTIDE CARBOXYPEPTIDASE"/>
    <property type="match status" value="1"/>
</dbReference>
<keyword evidence="5" id="KW-0720">Serine protease</keyword>
<proteinExistence type="inferred from homology"/>
<evidence type="ECO:0000256" key="5">
    <source>
        <dbReference type="ARBA" id="ARBA00022825"/>
    </source>
</evidence>
<comment type="similarity">
    <text evidence="1">Belongs to the peptidase S66 family.</text>
</comment>
<accession>A0ABS5PU44</accession>
<dbReference type="InterPro" id="IPR040449">
    <property type="entry name" value="Peptidase_S66_N"/>
</dbReference>
<dbReference type="SUPFAM" id="SSF141986">
    <property type="entry name" value="LD-carboxypeptidase A C-terminal domain-like"/>
    <property type="match status" value="1"/>
</dbReference>
<feature type="domain" description="LD-carboxypeptidase N-terminal" evidence="6">
    <location>
        <begin position="12"/>
        <end position="128"/>
    </location>
</feature>
<dbReference type="PANTHER" id="PTHR30237:SF2">
    <property type="entry name" value="MUREIN TETRAPEPTIDE CARBOXYPEPTIDASE"/>
    <property type="match status" value="1"/>
</dbReference>
<evidence type="ECO:0000256" key="2">
    <source>
        <dbReference type="ARBA" id="ARBA00022645"/>
    </source>
</evidence>
<name>A0ABS5PU44_9FIRM</name>
<dbReference type="EMBL" id="JAHBCL010000053">
    <property type="protein sequence ID" value="MBS7528684.1"/>
    <property type="molecule type" value="Genomic_DNA"/>
</dbReference>
<dbReference type="InterPro" id="IPR003507">
    <property type="entry name" value="S66_fam"/>
</dbReference>
<dbReference type="CDD" id="cd07025">
    <property type="entry name" value="Peptidase_S66"/>
    <property type="match status" value="1"/>
</dbReference>
<dbReference type="InterPro" id="IPR027461">
    <property type="entry name" value="Carboxypeptidase_A_C_sf"/>
</dbReference>
<keyword evidence="3" id="KW-0645">Protease</keyword>
<dbReference type="Proteomes" id="UP000746471">
    <property type="component" value="Unassembled WGS sequence"/>
</dbReference>
<keyword evidence="2" id="KW-0121">Carboxypeptidase</keyword>
<keyword evidence="4" id="KW-0378">Hydrolase</keyword>
<evidence type="ECO:0000256" key="1">
    <source>
        <dbReference type="ARBA" id="ARBA00010233"/>
    </source>
</evidence>
<dbReference type="InterPro" id="IPR040921">
    <property type="entry name" value="Peptidase_S66C"/>
</dbReference>
<dbReference type="PIRSF" id="PIRSF028757">
    <property type="entry name" value="LD-carboxypeptidase"/>
    <property type="match status" value="1"/>
</dbReference>
<dbReference type="InterPro" id="IPR027478">
    <property type="entry name" value="LdcA_N"/>
</dbReference>
<dbReference type="Pfam" id="PF02016">
    <property type="entry name" value="Peptidase_S66"/>
    <property type="match status" value="1"/>
</dbReference>
<evidence type="ECO:0000259" key="7">
    <source>
        <dbReference type="Pfam" id="PF17676"/>
    </source>
</evidence>
<dbReference type="Gene3D" id="3.50.30.60">
    <property type="entry name" value="LD-carboxypeptidase A C-terminal domain-like"/>
    <property type="match status" value="1"/>
</dbReference>
<evidence type="ECO:0000256" key="4">
    <source>
        <dbReference type="ARBA" id="ARBA00022801"/>
    </source>
</evidence>
<feature type="domain" description="LD-carboxypeptidase C-terminal" evidence="7">
    <location>
        <begin position="181"/>
        <end position="301"/>
    </location>
</feature>
<evidence type="ECO:0000259" key="6">
    <source>
        <dbReference type="Pfam" id="PF02016"/>
    </source>
</evidence>
<comment type="caution">
    <text evidence="8">The sequence shown here is derived from an EMBL/GenBank/DDBJ whole genome shotgun (WGS) entry which is preliminary data.</text>
</comment>
<dbReference type="SUPFAM" id="SSF52317">
    <property type="entry name" value="Class I glutamine amidotransferase-like"/>
    <property type="match status" value="1"/>
</dbReference>
<dbReference type="InterPro" id="IPR029062">
    <property type="entry name" value="Class_I_gatase-like"/>
</dbReference>
<evidence type="ECO:0000313" key="9">
    <source>
        <dbReference type="Proteomes" id="UP000746471"/>
    </source>
</evidence>
<dbReference type="Gene3D" id="3.40.50.10740">
    <property type="entry name" value="Class I glutamine amidotransferase-like"/>
    <property type="match status" value="1"/>
</dbReference>
<dbReference type="RefSeq" id="WP_213238540.1">
    <property type="nucleotide sequence ID" value="NZ_JAHBCL010000053.1"/>
</dbReference>